<organism evidence="1 2">
    <name type="scientific">Haloplasma contractile SSD-17B</name>
    <dbReference type="NCBI Taxonomy" id="1033810"/>
    <lineage>
        <taxon>Bacteria</taxon>
        <taxon>Bacillati</taxon>
        <taxon>Mycoplasmatota</taxon>
        <taxon>Mollicutes</taxon>
        <taxon>Haloplasmatales</taxon>
        <taxon>Haloplasmataceae</taxon>
        <taxon>Haloplasma</taxon>
    </lineage>
</organism>
<keyword evidence="2" id="KW-1185">Reference proteome</keyword>
<evidence type="ECO:0000313" key="2">
    <source>
        <dbReference type="Proteomes" id="UP000005707"/>
    </source>
</evidence>
<accession>U2FGU1</accession>
<dbReference type="RefSeq" id="WP_008827324.1">
    <property type="nucleotide sequence ID" value="NZ_AFNU02000006.1"/>
</dbReference>
<reference evidence="1 2" key="1">
    <citation type="journal article" date="2011" name="J. Bacteriol.">
        <title>Genome sequence of Haloplasma contractile, an unusual contractile bacterium from a deep-sea anoxic brine lake.</title>
        <authorList>
            <person name="Antunes A."/>
            <person name="Alam I."/>
            <person name="El Dorry H."/>
            <person name="Siam R."/>
            <person name="Robertson A."/>
            <person name="Bajic V.B."/>
            <person name="Stingl U."/>
        </authorList>
    </citation>
    <scope>NUCLEOTIDE SEQUENCE [LARGE SCALE GENOMIC DNA]</scope>
    <source>
        <strain evidence="1 2">SSD-17B</strain>
    </source>
</reference>
<dbReference type="EMBL" id="AFNU02000006">
    <property type="protein sequence ID" value="ERJ12070.1"/>
    <property type="molecule type" value="Genomic_DNA"/>
</dbReference>
<dbReference type="InParanoid" id="U2FGU1"/>
<reference evidence="1 2" key="2">
    <citation type="journal article" date="2013" name="PLoS ONE">
        <title>INDIGO - INtegrated Data Warehouse of MIcrobial GenOmes with Examples from the Red Sea Extremophiles.</title>
        <authorList>
            <person name="Alam I."/>
            <person name="Antunes A."/>
            <person name="Kamau A.A."/>
            <person name="Ba Alawi W."/>
            <person name="Kalkatawi M."/>
            <person name="Stingl U."/>
            <person name="Bajic V.B."/>
        </authorList>
    </citation>
    <scope>NUCLEOTIDE SEQUENCE [LARGE SCALE GENOMIC DNA]</scope>
    <source>
        <strain evidence="1 2">SSD-17B</strain>
    </source>
</reference>
<dbReference type="STRING" id="1033810.HLPCO_001984"/>
<dbReference type="Proteomes" id="UP000005707">
    <property type="component" value="Unassembled WGS sequence"/>
</dbReference>
<dbReference type="AlphaFoldDB" id="U2FGU1"/>
<comment type="caution">
    <text evidence="1">The sequence shown here is derived from an EMBL/GenBank/DDBJ whole genome shotgun (WGS) entry which is preliminary data.</text>
</comment>
<evidence type="ECO:0000313" key="1">
    <source>
        <dbReference type="EMBL" id="ERJ12070.1"/>
    </source>
</evidence>
<dbReference type="Gene3D" id="6.10.140.1340">
    <property type="match status" value="1"/>
</dbReference>
<protein>
    <recommendedName>
        <fullName evidence="3">DUF2892 domain-containing protein</fullName>
    </recommendedName>
</protein>
<gene>
    <name evidence="1" type="ORF">HLPCO_001984</name>
</gene>
<evidence type="ECO:0008006" key="3">
    <source>
        <dbReference type="Google" id="ProtNLM"/>
    </source>
</evidence>
<sequence>MERLEEIQPNTDELRYFLNITEEELEYFKNLSREELSEEIIELNNEMSIEDLMEMKAAGSVVLSSLMGLNSNKRKWHLISGLIGLSSLSYHITGWCPYEKFLKRLGLRTEEKISDEIAVLKYLRGDFDDLAREISVEIGRS</sequence>
<name>U2FGU1_9MOLU</name>
<proteinExistence type="predicted"/>